<gene>
    <name evidence="9" type="ORF">B0X71_09075</name>
</gene>
<feature type="transmembrane region" description="Helical" evidence="7">
    <location>
        <begin position="50"/>
        <end position="68"/>
    </location>
</feature>
<dbReference type="Pfam" id="PF05977">
    <property type="entry name" value="MFS_3"/>
    <property type="match status" value="1"/>
</dbReference>
<evidence type="ECO:0000256" key="7">
    <source>
        <dbReference type="SAM" id="Phobius"/>
    </source>
</evidence>
<feature type="transmembrane region" description="Helical" evidence="7">
    <location>
        <begin position="169"/>
        <end position="192"/>
    </location>
</feature>
<dbReference type="EMBL" id="CP019640">
    <property type="protein sequence ID" value="AQQ53215.1"/>
    <property type="molecule type" value="Genomic_DNA"/>
</dbReference>
<dbReference type="KEGG" id="pmar:B0X71_09075"/>
<dbReference type="OrthoDB" id="3613552at2"/>
<evidence type="ECO:0000256" key="1">
    <source>
        <dbReference type="ARBA" id="ARBA00004651"/>
    </source>
</evidence>
<feature type="transmembrane region" description="Helical" evidence="7">
    <location>
        <begin position="378"/>
        <end position="398"/>
    </location>
</feature>
<keyword evidence="10" id="KW-1185">Reference proteome</keyword>
<evidence type="ECO:0000313" key="10">
    <source>
        <dbReference type="Proteomes" id="UP000188184"/>
    </source>
</evidence>
<evidence type="ECO:0000313" key="9">
    <source>
        <dbReference type="EMBL" id="AQQ53215.1"/>
    </source>
</evidence>
<evidence type="ECO:0000259" key="8">
    <source>
        <dbReference type="PROSITE" id="PS50850"/>
    </source>
</evidence>
<dbReference type="SUPFAM" id="SSF103473">
    <property type="entry name" value="MFS general substrate transporter"/>
    <property type="match status" value="1"/>
</dbReference>
<dbReference type="PRINTS" id="PR01988">
    <property type="entry name" value="EXPORTERBACE"/>
</dbReference>
<feature type="transmembrane region" description="Helical" evidence="7">
    <location>
        <begin position="261"/>
        <end position="280"/>
    </location>
</feature>
<accession>A0A1Q2KYB8</accession>
<dbReference type="InterPro" id="IPR036259">
    <property type="entry name" value="MFS_trans_sf"/>
</dbReference>
<feature type="domain" description="Major facilitator superfamily (MFS) profile" evidence="8">
    <location>
        <begin position="9"/>
        <end position="402"/>
    </location>
</feature>
<dbReference type="GO" id="GO:0005886">
    <property type="term" value="C:plasma membrane"/>
    <property type="evidence" value="ECO:0007669"/>
    <property type="project" value="UniProtKB-SubCell"/>
</dbReference>
<sequence>MNVLPKNHLLSDRNFSYFFFGQSFSTIGDGFQQLALIYLIFDLGGGASELALSQFFLIFPRILVLLLGGVAVDRLNPKQIIWISDLFRFVVMTLLILFLLFGSLSFQLLYVFLILSSIASGFFYPAFNAVVPSLVEEKNLDQANAWVQSISQMAIFIGPPLAGLLVSNFGITAGFIVNALSYFVAAITGLTVQMSRVVSDKIKSSSIWRDIQEGFRQVWKEQWLKVVLVVDMLGGLAVVGPLQITLPVYSERTLDIDPAQMGFIVAAFGIGSTLGMIIAAKLKAELKTIRSFFLFEIMQGMMLFFVAIPSLWMVIVALAIVGVFNGISSVIIISRIQSLVPRNRLGRTMSIVSLASFGAVPISQLLTGWLSNVIPLPVVFIIASILLILSGLMGMMFYTKSKSESAVM</sequence>
<dbReference type="PANTHER" id="PTHR23513">
    <property type="entry name" value="INTEGRAL MEMBRANE EFFLUX PROTEIN-RELATED"/>
    <property type="match status" value="1"/>
</dbReference>
<evidence type="ECO:0000256" key="5">
    <source>
        <dbReference type="ARBA" id="ARBA00022989"/>
    </source>
</evidence>
<dbReference type="PROSITE" id="PS50850">
    <property type="entry name" value="MFS"/>
    <property type="match status" value="1"/>
</dbReference>
<feature type="transmembrane region" description="Helical" evidence="7">
    <location>
        <begin position="226"/>
        <end position="249"/>
    </location>
</feature>
<reference evidence="9 10" key="1">
    <citation type="submission" date="2017-02" db="EMBL/GenBank/DDBJ databases">
        <title>The complete genomic sequence of a novel cold adapted crude oil-degrading bacterium Planococcus qaidamina Y42.</title>
        <authorList>
            <person name="Yang R."/>
        </authorList>
    </citation>
    <scope>NUCLEOTIDE SEQUENCE [LARGE SCALE GENOMIC DNA]</scope>
    <source>
        <strain evidence="9 10">Y42</strain>
    </source>
</reference>
<feature type="transmembrane region" description="Helical" evidence="7">
    <location>
        <begin position="292"/>
        <end position="308"/>
    </location>
</feature>
<dbReference type="InterPro" id="IPR020846">
    <property type="entry name" value="MFS_dom"/>
</dbReference>
<name>A0A1Q2KYB8_9BACL</name>
<proteinExistence type="predicted"/>
<keyword evidence="2" id="KW-0813">Transport</keyword>
<feature type="transmembrane region" description="Helical" evidence="7">
    <location>
        <begin position="345"/>
        <end position="366"/>
    </location>
</feature>
<dbReference type="PANTHER" id="PTHR23513:SF6">
    <property type="entry name" value="MAJOR FACILITATOR SUPERFAMILY ASSOCIATED DOMAIN-CONTAINING PROTEIN"/>
    <property type="match status" value="1"/>
</dbReference>
<evidence type="ECO:0000256" key="4">
    <source>
        <dbReference type="ARBA" id="ARBA00022692"/>
    </source>
</evidence>
<evidence type="ECO:0000256" key="3">
    <source>
        <dbReference type="ARBA" id="ARBA00022475"/>
    </source>
</evidence>
<dbReference type="Gene3D" id="1.20.1250.20">
    <property type="entry name" value="MFS general substrate transporter like domains"/>
    <property type="match status" value="1"/>
</dbReference>
<keyword evidence="5 7" id="KW-1133">Transmembrane helix</keyword>
<keyword evidence="3" id="KW-1003">Cell membrane</keyword>
<evidence type="ECO:0000256" key="2">
    <source>
        <dbReference type="ARBA" id="ARBA00022448"/>
    </source>
</evidence>
<dbReference type="RefSeq" id="WP_077589100.1">
    <property type="nucleotide sequence ID" value="NZ_CP019640.1"/>
</dbReference>
<dbReference type="InterPro" id="IPR022324">
    <property type="entry name" value="Bacilysin_exporter_BacE_put"/>
</dbReference>
<dbReference type="AlphaFoldDB" id="A0A1Q2KYB8"/>
<dbReference type="Proteomes" id="UP000188184">
    <property type="component" value="Chromosome"/>
</dbReference>
<feature type="transmembrane region" description="Helical" evidence="7">
    <location>
        <begin position="80"/>
        <end position="101"/>
    </location>
</feature>
<feature type="transmembrane region" description="Helical" evidence="7">
    <location>
        <begin position="108"/>
        <end position="127"/>
    </location>
</feature>
<dbReference type="InterPro" id="IPR010290">
    <property type="entry name" value="TM_effector"/>
</dbReference>
<keyword evidence="4 7" id="KW-0812">Transmembrane</keyword>
<organism evidence="9 10">
    <name type="scientific">Planococcus lenghuensis</name>
    <dbReference type="NCBI Taxonomy" id="2213202"/>
    <lineage>
        <taxon>Bacteria</taxon>
        <taxon>Bacillati</taxon>
        <taxon>Bacillota</taxon>
        <taxon>Bacilli</taxon>
        <taxon>Bacillales</taxon>
        <taxon>Caryophanaceae</taxon>
        <taxon>Planococcus</taxon>
    </lineage>
</organism>
<feature type="transmembrane region" description="Helical" evidence="7">
    <location>
        <begin position="314"/>
        <end position="333"/>
    </location>
</feature>
<protein>
    <recommendedName>
        <fullName evidence="8">Major facilitator superfamily (MFS) profile domain-containing protein</fullName>
    </recommendedName>
</protein>
<evidence type="ECO:0000256" key="6">
    <source>
        <dbReference type="ARBA" id="ARBA00023136"/>
    </source>
</evidence>
<comment type="subcellular location">
    <subcellularLocation>
        <location evidence="1">Cell membrane</location>
        <topology evidence="1">Multi-pass membrane protein</topology>
    </subcellularLocation>
</comment>
<dbReference type="CDD" id="cd06173">
    <property type="entry name" value="MFS_MefA_like"/>
    <property type="match status" value="1"/>
</dbReference>
<dbReference type="GO" id="GO:0022857">
    <property type="term" value="F:transmembrane transporter activity"/>
    <property type="evidence" value="ECO:0007669"/>
    <property type="project" value="InterPro"/>
</dbReference>
<keyword evidence="6 7" id="KW-0472">Membrane</keyword>